<dbReference type="AlphaFoldDB" id="A0A9J2Q8E8"/>
<dbReference type="GO" id="GO:0007346">
    <property type="term" value="P:regulation of mitotic cell cycle"/>
    <property type="evidence" value="ECO:0007669"/>
    <property type="project" value="TreeGrafter"/>
</dbReference>
<evidence type="ECO:0000256" key="6">
    <source>
        <dbReference type="ARBA" id="ARBA00022777"/>
    </source>
</evidence>
<dbReference type="SMART" id="SM00220">
    <property type="entry name" value="S_TKc"/>
    <property type="match status" value="1"/>
</dbReference>
<evidence type="ECO:0000259" key="11">
    <source>
        <dbReference type="PROSITE" id="PS50011"/>
    </source>
</evidence>
<dbReference type="GO" id="GO:0005524">
    <property type="term" value="F:ATP binding"/>
    <property type="evidence" value="ECO:0007669"/>
    <property type="project" value="UniProtKB-KW"/>
</dbReference>
<evidence type="ECO:0000256" key="4">
    <source>
        <dbReference type="ARBA" id="ARBA00022679"/>
    </source>
</evidence>
<name>A0A9J2Q8E8_ASCLU</name>
<evidence type="ECO:0000256" key="2">
    <source>
        <dbReference type="ARBA" id="ARBA00012425"/>
    </source>
</evidence>
<evidence type="ECO:0000256" key="8">
    <source>
        <dbReference type="ARBA" id="ARBA00047811"/>
    </source>
</evidence>
<dbReference type="CDD" id="cd07843">
    <property type="entry name" value="STKc_CDC2L1"/>
    <property type="match status" value="1"/>
</dbReference>
<feature type="compositionally biased region" description="Low complexity" evidence="10">
    <location>
        <begin position="120"/>
        <end position="133"/>
    </location>
</feature>
<dbReference type="InterPro" id="IPR045267">
    <property type="entry name" value="CDK11/PITSLRE_STKc"/>
</dbReference>
<feature type="compositionally biased region" description="Basic and acidic residues" evidence="10">
    <location>
        <begin position="229"/>
        <end position="253"/>
    </location>
</feature>
<dbReference type="GO" id="GO:0040019">
    <property type="term" value="P:positive regulation of embryonic development"/>
    <property type="evidence" value="ECO:0007669"/>
    <property type="project" value="UniProtKB-ARBA"/>
</dbReference>
<feature type="compositionally biased region" description="Basic and acidic residues" evidence="10">
    <location>
        <begin position="182"/>
        <end position="217"/>
    </location>
</feature>
<dbReference type="PANTHER" id="PTHR24056:SF107">
    <property type="entry name" value="CYCLIN-DEPENDENT KINASE 11A-RELATED"/>
    <property type="match status" value="1"/>
</dbReference>
<dbReference type="Gene3D" id="3.30.200.20">
    <property type="entry name" value="Phosphorylase Kinase, domain 1"/>
    <property type="match status" value="1"/>
</dbReference>
<keyword evidence="7" id="KW-0067">ATP-binding</keyword>
<dbReference type="GO" id="GO:0005634">
    <property type="term" value="C:nucleus"/>
    <property type="evidence" value="ECO:0007669"/>
    <property type="project" value="TreeGrafter"/>
</dbReference>
<evidence type="ECO:0000256" key="7">
    <source>
        <dbReference type="ARBA" id="ARBA00022840"/>
    </source>
</evidence>
<dbReference type="Proteomes" id="UP000036681">
    <property type="component" value="Unplaced"/>
</dbReference>
<reference evidence="13" key="1">
    <citation type="submission" date="2023-03" db="UniProtKB">
        <authorList>
            <consortium name="WormBaseParasite"/>
        </authorList>
    </citation>
    <scope>IDENTIFICATION</scope>
</reference>
<protein>
    <recommendedName>
        <fullName evidence="2">cyclin-dependent kinase</fullName>
        <ecNumber evidence="2">2.7.11.22</ecNumber>
    </recommendedName>
</protein>
<evidence type="ECO:0000256" key="3">
    <source>
        <dbReference type="ARBA" id="ARBA00022527"/>
    </source>
</evidence>
<feature type="compositionally biased region" description="Polar residues" evidence="10">
    <location>
        <begin position="479"/>
        <end position="493"/>
    </location>
</feature>
<dbReference type="EC" id="2.7.11.22" evidence="2"/>
<feature type="compositionally biased region" description="Basic and acidic residues" evidence="10">
    <location>
        <begin position="373"/>
        <end position="388"/>
    </location>
</feature>
<dbReference type="GO" id="GO:0004693">
    <property type="term" value="F:cyclin-dependent protein serine/threonine kinase activity"/>
    <property type="evidence" value="ECO:0007669"/>
    <property type="project" value="UniProtKB-EC"/>
</dbReference>
<feature type="region of interest" description="Disordered" evidence="10">
    <location>
        <begin position="33"/>
        <end position="264"/>
    </location>
</feature>
<keyword evidence="4" id="KW-0808">Transferase</keyword>
<evidence type="ECO:0000256" key="5">
    <source>
        <dbReference type="ARBA" id="ARBA00022741"/>
    </source>
</evidence>
<evidence type="ECO:0000313" key="12">
    <source>
        <dbReference type="Proteomes" id="UP000036681"/>
    </source>
</evidence>
<comment type="similarity">
    <text evidence="1">Belongs to the protein kinase superfamily. CMGC Ser/Thr protein kinase family. CDC2/CDKX subfamily.</text>
</comment>
<organism evidence="12 13">
    <name type="scientific">Ascaris lumbricoides</name>
    <name type="common">Giant roundworm</name>
    <dbReference type="NCBI Taxonomy" id="6252"/>
    <lineage>
        <taxon>Eukaryota</taxon>
        <taxon>Metazoa</taxon>
        <taxon>Ecdysozoa</taxon>
        <taxon>Nematoda</taxon>
        <taxon>Chromadorea</taxon>
        <taxon>Rhabditida</taxon>
        <taxon>Spirurina</taxon>
        <taxon>Ascaridomorpha</taxon>
        <taxon>Ascaridoidea</taxon>
        <taxon>Ascarididae</taxon>
        <taxon>Ascaris</taxon>
    </lineage>
</organism>
<feature type="region of interest" description="Disordered" evidence="10">
    <location>
        <begin position="280"/>
        <end position="388"/>
    </location>
</feature>
<dbReference type="SUPFAM" id="SSF56112">
    <property type="entry name" value="Protein kinase-like (PK-like)"/>
    <property type="match status" value="1"/>
</dbReference>
<dbReference type="InterPro" id="IPR008271">
    <property type="entry name" value="Ser/Thr_kinase_AS"/>
</dbReference>
<feature type="compositionally biased region" description="Polar residues" evidence="10">
    <location>
        <begin position="33"/>
        <end position="44"/>
    </location>
</feature>
<keyword evidence="3" id="KW-0723">Serine/threonine-protein kinase</keyword>
<evidence type="ECO:0000256" key="10">
    <source>
        <dbReference type="SAM" id="MobiDB-lite"/>
    </source>
</evidence>
<feature type="compositionally biased region" description="Basic and acidic residues" evidence="10">
    <location>
        <begin position="90"/>
        <end position="100"/>
    </location>
</feature>
<dbReference type="PANTHER" id="PTHR24056">
    <property type="entry name" value="CELL DIVISION PROTEIN KINASE"/>
    <property type="match status" value="1"/>
</dbReference>
<dbReference type="Gene3D" id="1.10.510.10">
    <property type="entry name" value="Transferase(Phosphotransferase) domain 1"/>
    <property type="match status" value="1"/>
</dbReference>
<dbReference type="FunFam" id="3.30.200.20:FF:000054">
    <property type="entry name" value="Cyclin-dependent kinase 11B"/>
    <property type="match status" value="1"/>
</dbReference>
<dbReference type="PROSITE" id="PS50011">
    <property type="entry name" value="PROTEIN_KINASE_DOM"/>
    <property type="match status" value="1"/>
</dbReference>
<feature type="region of interest" description="Disordered" evidence="10">
    <location>
        <begin position="416"/>
        <end position="528"/>
    </location>
</feature>
<dbReference type="InterPro" id="IPR011009">
    <property type="entry name" value="Kinase-like_dom_sf"/>
</dbReference>
<dbReference type="WBParaSite" id="ALUE_0001822201-mRNA-1">
    <property type="protein sequence ID" value="ALUE_0001822201-mRNA-1"/>
    <property type="gene ID" value="ALUE_0001822201"/>
</dbReference>
<dbReference type="InterPro" id="IPR050108">
    <property type="entry name" value="CDK"/>
</dbReference>
<dbReference type="Pfam" id="PF00069">
    <property type="entry name" value="Pkinase"/>
    <property type="match status" value="1"/>
</dbReference>
<keyword evidence="6" id="KW-0418">Kinase</keyword>
<accession>A0A9J2Q8E8</accession>
<dbReference type="InterPro" id="IPR000719">
    <property type="entry name" value="Prot_kinase_dom"/>
</dbReference>
<keyword evidence="12" id="KW-1185">Reference proteome</keyword>
<feature type="compositionally biased region" description="Basic and acidic residues" evidence="10">
    <location>
        <begin position="53"/>
        <end position="66"/>
    </location>
</feature>
<dbReference type="PROSITE" id="PS00108">
    <property type="entry name" value="PROTEIN_KINASE_ST"/>
    <property type="match status" value="1"/>
</dbReference>
<comment type="catalytic activity">
    <reaction evidence="8">
        <text>L-threonyl-[protein] + ATP = O-phospho-L-threonyl-[protein] + ADP + H(+)</text>
        <dbReference type="Rhea" id="RHEA:46608"/>
        <dbReference type="Rhea" id="RHEA-COMP:11060"/>
        <dbReference type="Rhea" id="RHEA-COMP:11605"/>
        <dbReference type="ChEBI" id="CHEBI:15378"/>
        <dbReference type="ChEBI" id="CHEBI:30013"/>
        <dbReference type="ChEBI" id="CHEBI:30616"/>
        <dbReference type="ChEBI" id="CHEBI:61977"/>
        <dbReference type="ChEBI" id="CHEBI:456216"/>
        <dbReference type="EC" id="2.7.11.22"/>
    </reaction>
</comment>
<comment type="catalytic activity">
    <reaction evidence="9">
        <text>L-seryl-[protein] + ATP = O-phospho-L-seryl-[protein] + ADP + H(+)</text>
        <dbReference type="Rhea" id="RHEA:17989"/>
        <dbReference type="Rhea" id="RHEA-COMP:9863"/>
        <dbReference type="Rhea" id="RHEA-COMP:11604"/>
        <dbReference type="ChEBI" id="CHEBI:15378"/>
        <dbReference type="ChEBI" id="CHEBI:29999"/>
        <dbReference type="ChEBI" id="CHEBI:30616"/>
        <dbReference type="ChEBI" id="CHEBI:83421"/>
        <dbReference type="ChEBI" id="CHEBI:456216"/>
        <dbReference type="EC" id="2.7.11.22"/>
    </reaction>
</comment>
<proteinExistence type="inferred from homology"/>
<evidence type="ECO:0000256" key="1">
    <source>
        <dbReference type="ARBA" id="ARBA00006485"/>
    </source>
</evidence>
<feature type="compositionally biased region" description="Basic and acidic residues" evidence="10">
    <location>
        <begin position="329"/>
        <end position="354"/>
    </location>
</feature>
<feature type="compositionally biased region" description="Basic residues" evidence="10">
    <location>
        <begin position="218"/>
        <end position="228"/>
    </location>
</feature>
<feature type="domain" description="Protein kinase" evidence="11">
    <location>
        <begin position="593"/>
        <end position="883"/>
    </location>
</feature>
<feature type="compositionally biased region" description="Low complexity" evidence="10">
    <location>
        <begin position="152"/>
        <end position="161"/>
    </location>
</feature>
<dbReference type="FunFam" id="1.10.510.10:FF:000533">
    <property type="entry name" value="cyclin-dependent kinase 10"/>
    <property type="match status" value="1"/>
</dbReference>
<feature type="compositionally biased region" description="Basic and acidic residues" evidence="10">
    <location>
        <begin position="141"/>
        <end position="150"/>
    </location>
</feature>
<evidence type="ECO:0000256" key="9">
    <source>
        <dbReference type="ARBA" id="ARBA00048367"/>
    </source>
</evidence>
<evidence type="ECO:0000313" key="13">
    <source>
        <dbReference type="WBParaSite" id="ALUE_0001822201-mRNA-1"/>
    </source>
</evidence>
<sequence length="956" mass="108798">MGIQVDRRKWISHSRLFLNFFLMDDEGPYFSAVMSSPSDDGQCTDTDKDEESGDRVEQHTPEERTPPGKAPSPQDGSASDGANSDIDMNDSGHDESHSEESEQEDEEMRLRRKLLEKRAVATASSSTVESSSSNLRTVAGSEERGEKQEELSSSSAAKNASPKGKVDPLSDDEEMFSIQPRDAAHKERSHSARMHDERDRGRPPIDKARRRDKPREDRHRHKEKKREKHMRDRNRDKYKRDVETREIILREEEPAPIPQAEGLRYNSTRATEVDRARWRLLPQSQLPDFDTKDRVRHQSAKQPGVRERESGRLAGRITIPEQKLMSRSSNEKSHRERDKELDLKPEKHTKEAHRIRSPRKREASPLAQKPRSSKAEVPPKKAAVERYEESVKIEVTVSNSRTTEAKVIKKHKVTAIDFDADEVNDVVKPPVDSEEDDDATPISAHKASPTGPSKYSKFDSSPDEDVKPKPAEINAMDATISTATDSASPTGPSKYSKFDSSPDEDVKPKPAEINAMDATISTATDSEAESDIIMRTTDDELDKLENEDFDEEKLSQLSPDTRARVEAEQQRRLIAMLPIYYPGISGCRNVAEFECLNRIEEGTFGVVYRAKEKKTDEIVALKRLKMEKEKEGFPITSLREINMLLKAGNHPNIVNVREIVVGSTMDKIYLVMEYVEHDMKSLMDMMHSRGKHFTIGQVKTLLRQLLSGVAHMHDEWILHRDLKTSNLLLSHKGILKIGDFGLAREFGDPLKAYTPIVVTLWYRSPELLLGIKEYSTAVDMWSCGCIFAEFLRLKPLFPGKGELDQINKIFLELGTPNEKIWSGYSELPGPRKMKFDHHEYNQLWKKFPSNIVDKKGLDFLNELLRYDPEKRLTAHEALLHEWFNEDPQPTPPELFPTWPAKSELGKAVVKSPITKPPANAKDMQDEKLYRELKVEPPKKTVSTGFALKFDAVKFGD</sequence>
<keyword evidence="5" id="KW-0547">Nucleotide-binding</keyword>